<dbReference type="STRING" id="29354.IO98_15830"/>
<evidence type="ECO:0000313" key="3">
    <source>
        <dbReference type="Proteomes" id="UP000028525"/>
    </source>
</evidence>
<feature type="domain" description="N-acetyltransferase" evidence="1">
    <location>
        <begin position="123"/>
        <end position="256"/>
    </location>
</feature>
<dbReference type="PROSITE" id="PS51186">
    <property type="entry name" value="GNAT"/>
    <property type="match status" value="1"/>
</dbReference>
<evidence type="ECO:0000259" key="1">
    <source>
        <dbReference type="PROSITE" id="PS51186"/>
    </source>
</evidence>
<dbReference type="GO" id="GO:0016747">
    <property type="term" value="F:acyltransferase activity, transferring groups other than amino-acyl groups"/>
    <property type="evidence" value="ECO:0007669"/>
    <property type="project" value="InterPro"/>
</dbReference>
<dbReference type="EMBL" id="JPME01000018">
    <property type="protein sequence ID" value="KEZ89438.1"/>
    <property type="molecule type" value="Genomic_DNA"/>
</dbReference>
<dbReference type="InterPro" id="IPR000182">
    <property type="entry name" value="GNAT_dom"/>
</dbReference>
<organism evidence="2 3">
    <name type="scientific">Lacrimispora celerecrescens</name>
    <dbReference type="NCBI Taxonomy" id="29354"/>
    <lineage>
        <taxon>Bacteria</taxon>
        <taxon>Bacillati</taxon>
        <taxon>Bacillota</taxon>
        <taxon>Clostridia</taxon>
        <taxon>Lachnospirales</taxon>
        <taxon>Lachnospiraceae</taxon>
        <taxon>Lacrimispora</taxon>
    </lineage>
</organism>
<reference evidence="2 3" key="1">
    <citation type="submission" date="2014-07" db="EMBL/GenBank/DDBJ databases">
        <title>Draft genome of Clostridium celerecrescens 152B isolated from sediments associated with methane hydrate from Krishna Godavari basin.</title>
        <authorList>
            <person name="Honkalas V.S."/>
            <person name="Dabir A.P."/>
            <person name="Arora P."/>
            <person name="Dhakephalkar P.K."/>
        </authorList>
    </citation>
    <scope>NUCLEOTIDE SEQUENCE [LARGE SCALE GENOMIC DNA]</scope>
    <source>
        <strain evidence="2 3">152B</strain>
    </source>
</reference>
<gene>
    <name evidence="2" type="ORF">IO98_15830</name>
</gene>
<name>A0A084JKF4_9FIRM</name>
<sequence>MNMIRTKAPSETQNSDLLHLQEACKKHDNISLTFPMEEECIFYLLYEEDSLLSAICTFFNENGDYECSAYTIPANRQRGYFTILLEELLKETGDHDLVFPAEETCEDTVLTLHAIGADLWYQEHLMELTSSAFLKTGLTKNNRFSDSLTLSMTCDDEKEPSLCTFLINGSPVGSCYLDFRGQSASYFYGFEISESLRNQGLGSACLSLLLDTLFLRPGFEKIKKLILQVSGQNGPAMALYKKAGFQITESLSYYIY</sequence>
<accession>A0A084JKF4</accession>
<keyword evidence="3" id="KW-1185">Reference proteome</keyword>
<dbReference type="Pfam" id="PF00583">
    <property type="entry name" value="Acetyltransf_1"/>
    <property type="match status" value="1"/>
</dbReference>
<dbReference type="SUPFAM" id="SSF55729">
    <property type="entry name" value="Acyl-CoA N-acyltransferases (Nat)"/>
    <property type="match status" value="1"/>
</dbReference>
<protein>
    <recommendedName>
        <fullName evidence="1">N-acetyltransferase domain-containing protein</fullName>
    </recommendedName>
</protein>
<proteinExistence type="predicted"/>
<dbReference type="AlphaFoldDB" id="A0A084JKF4"/>
<dbReference type="InterPro" id="IPR016181">
    <property type="entry name" value="Acyl_CoA_acyltransferase"/>
</dbReference>
<evidence type="ECO:0000313" key="2">
    <source>
        <dbReference type="EMBL" id="KEZ89438.1"/>
    </source>
</evidence>
<dbReference type="RefSeq" id="WP_038282645.1">
    <property type="nucleotide sequence ID" value="NZ_JPME01000018.1"/>
</dbReference>
<dbReference type="Proteomes" id="UP000028525">
    <property type="component" value="Unassembled WGS sequence"/>
</dbReference>
<comment type="caution">
    <text evidence="2">The sequence shown here is derived from an EMBL/GenBank/DDBJ whole genome shotgun (WGS) entry which is preliminary data.</text>
</comment>
<dbReference type="Gene3D" id="3.40.630.30">
    <property type="match status" value="2"/>
</dbReference>